<feature type="transmembrane region" description="Helical" evidence="1">
    <location>
        <begin position="218"/>
        <end position="238"/>
    </location>
</feature>
<gene>
    <name evidence="2" type="ORF">LQV63_15435</name>
</gene>
<dbReference type="Proteomes" id="UP001199916">
    <property type="component" value="Unassembled WGS sequence"/>
</dbReference>
<keyword evidence="1" id="KW-0472">Membrane</keyword>
<name>A0ABS8YID8_9BACL</name>
<feature type="transmembrane region" description="Helical" evidence="1">
    <location>
        <begin position="146"/>
        <end position="165"/>
    </location>
</feature>
<organism evidence="2 3">
    <name type="scientific">Paenibacillus profundus</name>
    <dbReference type="NCBI Taxonomy" id="1173085"/>
    <lineage>
        <taxon>Bacteria</taxon>
        <taxon>Bacillati</taxon>
        <taxon>Bacillota</taxon>
        <taxon>Bacilli</taxon>
        <taxon>Bacillales</taxon>
        <taxon>Paenibacillaceae</taxon>
        <taxon>Paenibacillus</taxon>
    </lineage>
</organism>
<feature type="transmembrane region" description="Helical" evidence="1">
    <location>
        <begin position="95"/>
        <end position="117"/>
    </location>
</feature>
<feature type="transmembrane region" description="Helical" evidence="1">
    <location>
        <begin position="47"/>
        <end position="65"/>
    </location>
</feature>
<proteinExistence type="predicted"/>
<accession>A0ABS8YID8</accession>
<keyword evidence="3" id="KW-1185">Reference proteome</keyword>
<feature type="transmembrane region" description="Helical" evidence="1">
    <location>
        <begin position="177"/>
        <end position="198"/>
    </location>
</feature>
<evidence type="ECO:0008006" key="4">
    <source>
        <dbReference type="Google" id="ProtNLM"/>
    </source>
</evidence>
<evidence type="ECO:0000313" key="2">
    <source>
        <dbReference type="EMBL" id="MCE5170704.1"/>
    </source>
</evidence>
<evidence type="ECO:0000256" key="1">
    <source>
        <dbReference type="SAM" id="Phobius"/>
    </source>
</evidence>
<protein>
    <recommendedName>
        <fullName evidence="4">ABC transporter permease</fullName>
    </recommendedName>
</protein>
<keyword evidence="1" id="KW-1133">Transmembrane helix</keyword>
<sequence>MKAFRFLLPKDMRQSRFAFVLSFSLLMFLQLGCFLLAHGVEPGLATVLAIFVTYLSAFLLPVLYLQSLQAEWKTHSVYYWINSSYSGYPVLLSKLTVAAAQTVLIMAASSAAMLGIYTYEVHVIGKLTGISQKMKPLLAETYRMDAIMLLNAVMFSFGLGFLFLAGKAVRYGSVPAFVVLCAILAASVGSMLGGWFEWLPFRLPIGISLANDSLAAEYATYSLGGLLFLLVLTLALLATNSWLLKGRVQVTN</sequence>
<dbReference type="RefSeq" id="WP_233697375.1">
    <property type="nucleotide sequence ID" value="NZ_JAJNBZ010000012.1"/>
</dbReference>
<dbReference type="EMBL" id="JAJNBZ010000012">
    <property type="protein sequence ID" value="MCE5170704.1"/>
    <property type="molecule type" value="Genomic_DNA"/>
</dbReference>
<reference evidence="2 3" key="1">
    <citation type="submission" date="2021-11" db="EMBL/GenBank/DDBJ databases">
        <title>Draft genome sequence of Paenibacillus profundus YoMME, a new Gram-positive bacteria with exoelectrogenic properties.</title>
        <authorList>
            <person name="Hubenova Y."/>
            <person name="Hubenova E."/>
            <person name="Manasiev Y."/>
            <person name="Peykov S."/>
            <person name="Mitov M."/>
        </authorList>
    </citation>
    <scope>NUCLEOTIDE SEQUENCE [LARGE SCALE GENOMIC DNA]</scope>
    <source>
        <strain evidence="2 3">YoMME</strain>
    </source>
</reference>
<evidence type="ECO:0000313" key="3">
    <source>
        <dbReference type="Proteomes" id="UP001199916"/>
    </source>
</evidence>
<comment type="caution">
    <text evidence="2">The sequence shown here is derived from an EMBL/GenBank/DDBJ whole genome shotgun (WGS) entry which is preliminary data.</text>
</comment>
<keyword evidence="1" id="KW-0812">Transmembrane</keyword>